<dbReference type="AlphaFoldDB" id="A0AAD4C128"/>
<dbReference type="InterPro" id="IPR027417">
    <property type="entry name" value="P-loop_NTPase"/>
</dbReference>
<dbReference type="Pfam" id="PF00270">
    <property type="entry name" value="DEAD"/>
    <property type="match status" value="1"/>
</dbReference>
<dbReference type="GO" id="GO:0005524">
    <property type="term" value="F:ATP binding"/>
    <property type="evidence" value="ECO:0007669"/>
    <property type="project" value="UniProtKB-KW"/>
</dbReference>
<proteinExistence type="predicted"/>
<evidence type="ECO:0000256" key="4">
    <source>
        <dbReference type="ARBA" id="ARBA00022806"/>
    </source>
</evidence>
<dbReference type="PANTHER" id="PTHR47963:SF8">
    <property type="entry name" value="ATP-DEPENDENT RNA HELICASE DEAD"/>
    <property type="match status" value="1"/>
</dbReference>
<reference evidence="8" key="2">
    <citation type="journal article" date="2020" name="Nat. Commun.">
        <title>Large-scale genome sequencing of mycorrhizal fungi provides insights into the early evolution of symbiotic traits.</title>
        <authorList>
            <person name="Miyauchi S."/>
            <person name="Kiss E."/>
            <person name="Kuo A."/>
            <person name="Drula E."/>
            <person name="Kohler A."/>
            <person name="Sanchez-Garcia M."/>
            <person name="Morin E."/>
            <person name="Andreopoulos B."/>
            <person name="Barry K.W."/>
            <person name="Bonito G."/>
            <person name="Buee M."/>
            <person name="Carver A."/>
            <person name="Chen C."/>
            <person name="Cichocki N."/>
            <person name="Clum A."/>
            <person name="Culley D."/>
            <person name="Crous P.W."/>
            <person name="Fauchery L."/>
            <person name="Girlanda M."/>
            <person name="Hayes R.D."/>
            <person name="Keri Z."/>
            <person name="LaButti K."/>
            <person name="Lipzen A."/>
            <person name="Lombard V."/>
            <person name="Magnuson J."/>
            <person name="Maillard F."/>
            <person name="Murat C."/>
            <person name="Nolan M."/>
            <person name="Ohm R.A."/>
            <person name="Pangilinan J."/>
            <person name="Pereira M.F."/>
            <person name="Perotto S."/>
            <person name="Peter M."/>
            <person name="Pfister S."/>
            <person name="Riley R."/>
            <person name="Sitrit Y."/>
            <person name="Stielow J.B."/>
            <person name="Szollosi G."/>
            <person name="Zifcakova L."/>
            <person name="Stursova M."/>
            <person name="Spatafora J.W."/>
            <person name="Tedersoo L."/>
            <person name="Vaario L.M."/>
            <person name="Yamada A."/>
            <person name="Yan M."/>
            <person name="Wang P."/>
            <person name="Xu J."/>
            <person name="Bruns T."/>
            <person name="Baldrian P."/>
            <person name="Vilgalys R."/>
            <person name="Dunand C."/>
            <person name="Henrissat B."/>
            <person name="Grigoriev I.V."/>
            <person name="Hibbett D."/>
            <person name="Nagy L.G."/>
            <person name="Martin F.M."/>
        </authorList>
    </citation>
    <scope>NUCLEOTIDE SEQUENCE</scope>
    <source>
        <strain evidence="8">BED1</strain>
    </source>
</reference>
<organism evidence="8 9">
    <name type="scientific">Boletus edulis BED1</name>
    <dbReference type="NCBI Taxonomy" id="1328754"/>
    <lineage>
        <taxon>Eukaryota</taxon>
        <taxon>Fungi</taxon>
        <taxon>Dikarya</taxon>
        <taxon>Basidiomycota</taxon>
        <taxon>Agaricomycotina</taxon>
        <taxon>Agaricomycetes</taxon>
        <taxon>Agaricomycetidae</taxon>
        <taxon>Boletales</taxon>
        <taxon>Boletineae</taxon>
        <taxon>Boletaceae</taxon>
        <taxon>Boletoideae</taxon>
        <taxon>Boletus</taxon>
    </lineage>
</organism>
<evidence type="ECO:0000313" key="8">
    <source>
        <dbReference type="EMBL" id="KAF8445836.1"/>
    </source>
</evidence>
<reference evidence="8" key="1">
    <citation type="submission" date="2019-10" db="EMBL/GenBank/DDBJ databases">
        <authorList>
            <consortium name="DOE Joint Genome Institute"/>
            <person name="Kuo A."/>
            <person name="Miyauchi S."/>
            <person name="Kiss E."/>
            <person name="Drula E."/>
            <person name="Kohler A."/>
            <person name="Sanchez-Garcia M."/>
            <person name="Andreopoulos B."/>
            <person name="Barry K.W."/>
            <person name="Bonito G."/>
            <person name="Buee M."/>
            <person name="Carver A."/>
            <person name="Chen C."/>
            <person name="Cichocki N."/>
            <person name="Clum A."/>
            <person name="Culley D."/>
            <person name="Crous P.W."/>
            <person name="Fauchery L."/>
            <person name="Girlanda M."/>
            <person name="Hayes R."/>
            <person name="Keri Z."/>
            <person name="LaButti K."/>
            <person name="Lipzen A."/>
            <person name="Lombard V."/>
            <person name="Magnuson J."/>
            <person name="Maillard F."/>
            <person name="Morin E."/>
            <person name="Murat C."/>
            <person name="Nolan M."/>
            <person name="Ohm R."/>
            <person name="Pangilinan J."/>
            <person name="Pereira M."/>
            <person name="Perotto S."/>
            <person name="Peter M."/>
            <person name="Riley R."/>
            <person name="Sitrit Y."/>
            <person name="Stielow B."/>
            <person name="Szollosi G."/>
            <person name="Zifcakova L."/>
            <person name="Stursova M."/>
            <person name="Spatafora J.W."/>
            <person name="Tedersoo L."/>
            <person name="Vaario L.-M."/>
            <person name="Yamada A."/>
            <person name="Yan M."/>
            <person name="Wang P."/>
            <person name="Xu J."/>
            <person name="Bruns T."/>
            <person name="Baldrian P."/>
            <person name="Vilgalys R."/>
            <person name="Henrissat B."/>
            <person name="Grigoriev I.V."/>
            <person name="Hibbett D."/>
            <person name="Nagy L.G."/>
            <person name="Martin F.M."/>
        </authorList>
    </citation>
    <scope>NUCLEOTIDE SEQUENCE</scope>
    <source>
        <strain evidence="8">BED1</strain>
    </source>
</reference>
<dbReference type="Pfam" id="PF00271">
    <property type="entry name" value="Helicase_C"/>
    <property type="match status" value="1"/>
</dbReference>
<evidence type="ECO:0000256" key="3">
    <source>
        <dbReference type="ARBA" id="ARBA00022801"/>
    </source>
</evidence>
<evidence type="ECO:0000256" key="2">
    <source>
        <dbReference type="ARBA" id="ARBA00022741"/>
    </source>
</evidence>
<keyword evidence="5" id="KW-0067">ATP-binding</keyword>
<dbReference type="InterPro" id="IPR014001">
    <property type="entry name" value="Helicase_ATP-bd"/>
</dbReference>
<dbReference type="Proteomes" id="UP001194468">
    <property type="component" value="Unassembled WGS sequence"/>
</dbReference>
<dbReference type="GO" id="GO:0016787">
    <property type="term" value="F:hydrolase activity"/>
    <property type="evidence" value="ECO:0007669"/>
    <property type="project" value="UniProtKB-KW"/>
</dbReference>
<dbReference type="InterPro" id="IPR001650">
    <property type="entry name" value="Helicase_C-like"/>
</dbReference>
<dbReference type="GO" id="GO:0003723">
    <property type="term" value="F:RNA binding"/>
    <property type="evidence" value="ECO:0007669"/>
    <property type="project" value="TreeGrafter"/>
</dbReference>
<keyword evidence="2" id="KW-0547">Nucleotide-binding</keyword>
<evidence type="ECO:0000259" key="7">
    <source>
        <dbReference type="PROSITE" id="PS51194"/>
    </source>
</evidence>
<feature type="domain" description="Helicase C-terminal" evidence="7">
    <location>
        <begin position="387"/>
        <end position="544"/>
    </location>
</feature>
<dbReference type="PROSITE" id="PS51194">
    <property type="entry name" value="HELICASE_CTER"/>
    <property type="match status" value="1"/>
</dbReference>
<dbReference type="InterPro" id="IPR050547">
    <property type="entry name" value="DEAD_box_RNA_helicases"/>
</dbReference>
<accession>A0AAD4C128</accession>
<protein>
    <recommendedName>
        <fullName evidence="1">RNA helicase</fullName>
        <ecNumber evidence="1">3.6.4.13</ecNumber>
    </recommendedName>
</protein>
<evidence type="ECO:0000256" key="1">
    <source>
        <dbReference type="ARBA" id="ARBA00012552"/>
    </source>
</evidence>
<evidence type="ECO:0000256" key="5">
    <source>
        <dbReference type="ARBA" id="ARBA00022840"/>
    </source>
</evidence>
<name>A0AAD4C128_BOLED</name>
<feature type="domain" description="Helicase ATP-binding" evidence="6">
    <location>
        <begin position="35"/>
        <end position="291"/>
    </location>
</feature>
<keyword evidence="3 8" id="KW-0378">Hydrolase</keyword>
<keyword evidence="4" id="KW-0347">Helicase</keyword>
<dbReference type="EMBL" id="WHUW01000005">
    <property type="protein sequence ID" value="KAF8445836.1"/>
    <property type="molecule type" value="Genomic_DNA"/>
</dbReference>
<comment type="caution">
    <text evidence="8">The sequence shown here is derived from an EMBL/GenBank/DDBJ whole genome shotgun (WGS) entry which is preliminary data.</text>
</comment>
<dbReference type="PANTHER" id="PTHR47963">
    <property type="entry name" value="DEAD-BOX ATP-DEPENDENT RNA HELICASE 47, MITOCHONDRIAL"/>
    <property type="match status" value="1"/>
</dbReference>
<keyword evidence="9" id="KW-1185">Reference proteome</keyword>
<evidence type="ECO:0000313" key="9">
    <source>
        <dbReference type="Proteomes" id="UP001194468"/>
    </source>
</evidence>
<sequence>MDSFEAAGIQPSVVASLRAAFPNVRKPTAMQRKLIHAMTKNRDVLLQDDTGTGKSFAAILALLSKFSARKASSVVDENNDGIGKAPKGLLIVPHRDLAYQYLHWIHHMTLPNGDTPSSLANYAQVLVRNANKSTMRGLPVRMQEAIRSSSSDQDLLIHKPPHILIATPNAVLELMEDQTWFQLATPSTVVVDEVDALLRVPSSKLPKERRRVSRKQSEKHVPDLVRILDRLYPPSGNKQSMNRRSRSNTDESFVHAHTAPVYRPQLVMISATLRNRLQSALFNTFGWVQRGEAVKLIRQRSSAVPSHRLGRSAMHHVLVVSKTGNIKNIIGALPSQPDVSGEATLEKDVDDAEDAVFYDSDDDPELVDEADKELLQVPLAFDPAALEAVAGVFALDVPRAALFVLPATAAVRKIVFELRQLGVNAQPLDLVENEASRTHVLSRMDEDVSDENPVLIVATLATVRGIDLPDLSHVFMLGVPEGRSGDAYLHVAGRVGRFGRQGKVVTILEERQEKRIGNKVVVTDEPRKMAILLSRIGVQASRLEHFD</sequence>
<evidence type="ECO:0000259" key="6">
    <source>
        <dbReference type="PROSITE" id="PS51192"/>
    </source>
</evidence>
<dbReference type="Gene3D" id="3.40.50.300">
    <property type="entry name" value="P-loop containing nucleotide triphosphate hydrolases"/>
    <property type="match status" value="2"/>
</dbReference>
<dbReference type="SMART" id="SM00487">
    <property type="entry name" value="DEXDc"/>
    <property type="match status" value="1"/>
</dbReference>
<dbReference type="GO" id="GO:0003724">
    <property type="term" value="F:RNA helicase activity"/>
    <property type="evidence" value="ECO:0007669"/>
    <property type="project" value="UniProtKB-EC"/>
</dbReference>
<dbReference type="SUPFAM" id="SSF52540">
    <property type="entry name" value="P-loop containing nucleoside triphosphate hydrolases"/>
    <property type="match status" value="1"/>
</dbReference>
<gene>
    <name evidence="8" type="ORF">L210DRAFT_3528537</name>
</gene>
<dbReference type="InterPro" id="IPR011545">
    <property type="entry name" value="DEAD/DEAH_box_helicase_dom"/>
</dbReference>
<dbReference type="PROSITE" id="PS51192">
    <property type="entry name" value="HELICASE_ATP_BIND_1"/>
    <property type="match status" value="1"/>
</dbReference>
<dbReference type="EC" id="3.6.4.13" evidence="1"/>
<dbReference type="SMART" id="SM00490">
    <property type="entry name" value="HELICc"/>
    <property type="match status" value="1"/>
</dbReference>